<dbReference type="AlphaFoldDB" id="A0A6C0Y4K3"/>
<dbReference type="PROSITE" id="PS51186">
    <property type="entry name" value="GNAT"/>
    <property type="match status" value="1"/>
</dbReference>
<dbReference type="PANTHER" id="PTHR13355:SF11">
    <property type="entry name" value="GLUCOSAMINE 6-PHOSPHATE N-ACETYLTRANSFERASE"/>
    <property type="match status" value="1"/>
</dbReference>
<organism evidence="1 2">
    <name type="scientific">Acinetobacter indicus</name>
    <dbReference type="NCBI Taxonomy" id="756892"/>
    <lineage>
        <taxon>Bacteria</taxon>
        <taxon>Pseudomonadati</taxon>
        <taxon>Pseudomonadota</taxon>
        <taxon>Gammaproteobacteria</taxon>
        <taxon>Moraxellales</taxon>
        <taxon>Moraxellaceae</taxon>
        <taxon>Acinetobacter</taxon>
    </lineage>
</organism>
<dbReference type="Pfam" id="PF13673">
    <property type="entry name" value="Acetyltransf_10"/>
    <property type="match status" value="1"/>
</dbReference>
<dbReference type="SUPFAM" id="SSF55729">
    <property type="entry name" value="Acyl-CoA N-acyltransferases (Nat)"/>
    <property type="match status" value="1"/>
</dbReference>
<gene>
    <name evidence="1" type="ORF">FSC09_11680</name>
</gene>
<evidence type="ECO:0000313" key="2">
    <source>
        <dbReference type="Proteomes" id="UP000503440"/>
    </source>
</evidence>
<reference evidence="1 2" key="1">
    <citation type="submission" date="2019-09" db="EMBL/GenBank/DDBJ databases">
        <title>Non-baumannii Acinetobacter spp. carrying blaNDM-1 isolated in China.</title>
        <authorList>
            <person name="Cui C."/>
            <person name="Chen C."/>
            <person name="Sun J."/>
            <person name="Liu Y."/>
        </authorList>
    </citation>
    <scope>NUCLEOTIDE SEQUENCE [LARGE SCALE GENOMIC DNA]</scope>
    <source>
        <strain evidence="1 2">B18</strain>
    </source>
</reference>
<dbReference type="RefSeq" id="WP_156189374.1">
    <property type="nucleotide sequence ID" value="NZ_CP044455.1"/>
</dbReference>
<sequence length="146" mass="16548">MSQISIHAGSWQDLQADAKQIREAVFIQEQAIAPEDEWDQEDAVALHFVAYAQQQPIATARLLSNHSIGRVAVLKSYRGLGLGKKVMEAIIQQAQQEQRPFLVLSAQVYATGFYQQLGFQVEGEEYLDCGIPHIRMRRELHPTEEK</sequence>
<proteinExistence type="predicted"/>
<dbReference type="EMBL" id="CP044455">
    <property type="protein sequence ID" value="QIC71020.1"/>
    <property type="molecule type" value="Genomic_DNA"/>
</dbReference>
<protein>
    <submittedName>
        <fullName evidence="1">GNAT family N-acetyltransferase</fullName>
    </submittedName>
</protein>
<dbReference type="Gene3D" id="3.40.630.30">
    <property type="match status" value="1"/>
</dbReference>
<evidence type="ECO:0000313" key="1">
    <source>
        <dbReference type="EMBL" id="QIC71020.1"/>
    </source>
</evidence>
<dbReference type="CDD" id="cd04301">
    <property type="entry name" value="NAT_SF"/>
    <property type="match status" value="1"/>
</dbReference>
<accession>A0A6C0Y4K3</accession>
<dbReference type="InterPro" id="IPR000182">
    <property type="entry name" value="GNAT_dom"/>
</dbReference>
<dbReference type="PANTHER" id="PTHR13355">
    <property type="entry name" value="GLUCOSAMINE 6-PHOSPHATE N-ACETYLTRANSFERASE"/>
    <property type="match status" value="1"/>
</dbReference>
<keyword evidence="1" id="KW-0808">Transferase</keyword>
<name>A0A6C0Y4K3_9GAMM</name>
<dbReference type="Proteomes" id="UP000503440">
    <property type="component" value="Chromosome"/>
</dbReference>
<dbReference type="GO" id="GO:0004343">
    <property type="term" value="F:glucosamine 6-phosphate N-acetyltransferase activity"/>
    <property type="evidence" value="ECO:0007669"/>
    <property type="project" value="TreeGrafter"/>
</dbReference>
<dbReference type="InterPro" id="IPR039143">
    <property type="entry name" value="GNPNAT1-like"/>
</dbReference>
<dbReference type="InterPro" id="IPR016181">
    <property type="entry name" value="Acyl_CoA_acyltransferase"/>
</dbReference>